<sequence>MTTEAPSDAQTGYSTSTSYSYARQNDTSGSVSQGYSDNQQSSLSAGTGLSRSSGATLSNTAFNLPAPTYTEKSANGHPEYSRSHYYSTGGGDEGGEGCAGGGQ</sequence>
<feature type="compositionally biased region" description="Gly residues" evidence="1">
    <location>
        <begin position="88"/>
        <end position="103"/>
    </location>
</feature>
<evidence type="ECO:0000313" key="2">
    <source>
        <dbReference type="EMBL" id="OCF30787.1"/>
    </source>
</evidence>
<evidence type="ECO:0000256" key="1">
    <source>
        <dbReference type="SAM" id="MobiDB-lite"/>
    </source>
</evidence>
<reference evidence="2 3" key="1">
    <citation type="submission" date="2013-07" db="EMBL/GenBank/DDBJ databases">
        <title>The Genome Sequence of Cryptococcus heveanensis BCC8398.</title>
        <authorList>
            <consortium name="The Broad Institute Genome Sequencing Platform"/>
            <person name="Cuomo C."/>
            <person name="Litvintseva A."/>
            <person name="Chen Y."/>
            <person name="Heitman J."/>
            <person name="Sun S."/>
            <person name="Springer D."/>
            <person name="Dromer F."/>
            <person name="Young S.K."/>
            <person name="Zeng Q."/>
            <person name="Gargeya S."/>
            <person name="Fitzgerald M."/>
            <person name="Abouelleil A."/>
            <person name="Alvarado L."/>
            <person name="Berlin A.M."/>
            <person name="Chapman S.B."/>
            <person name="Dewar J."/>
            <person name="Goldberg J."/>
            <person name="Griggs A."/>
            <person name="Gujja S."/>
            <person name="Hansen M."/>
            <person name="Howarth C."/>
            <person name="Imamovic A."/>
            <person name="Larimer J."/>
            <person name="McCowan C."/>
            <person name="Murphy C."/>
            <person name="Pearson M."/>
            <person name="Priest M."/>
            <person name="Roberts A."/>
            <person name="Saif S."/>
            <person name="Shea T."/>
            <person name="Sykes S."/>
            <person name="Wortman J."/>
            <person name="Nusbaum C."/>
            <person name="Birren B."/>
        </authorList>
    </citation>
    <scope>NUCLEOTIDE SEQUENCE [LARGE SCALE GENOMIC DNA]</scope>
    <source>
        <strain evidence="2 3">BCC8398</strain>
    </source>
</reference>
<dbReference type="Proteomes" id="UP000092666">
    <property type="component" value="Unassembled WGS sequence"/>
</dbReference>
<feature type="region of interest" description="Disordered" evidence="1">
    <location>
        <begin position="1"/>
        <end position="103"/>
    </location>
</feature>
<gene>
    <name evidence="2" type="ORF">I316_07595</name>
</gene>
<keyword evidence="3" id="KW-1185">Reference proteome</keyword>
<accession>A0A1B9GIH8</accession>
<reference evidence="3" key="2">
    <citation type="submission" date="2013-12" db="EMBL/GenBank/DDBJ databases">
        <title>Evolution of pathogenesis and genome organization in the Tremellales.</title>
        <authorList>
            <person name="Cuomo C."/>
            <person name="Litvintseva A."/>
            <person name="Heitman J."/>
            <person name="Chen Y."/>
            <person name="Sun S."/>
            <person name="Springer D."/>
            <person name="Dromer F."/>
            <person name="Young S."/>
            <person name="Zeng Q."/>
            <person name="Chapman S."/>
            <person name="Gujja S."/>
            <person name="Saif S."/>
            <person name="Birren B."/>
        </authorList>
    </citation>
    <scope>NUCLEOTIDE SEQUENCE [LARGE SCALE GENOMIC DNA]</scope>
    <source>
        <strain evidence="3">BCC8398</strain>
    </source>
</reference>
<protein>
    <submittedName>
        <fullName evidence="2">Uncharacterized protein</fullName>
    </submittedName>
</protein>
<feature type="compositionally biased region" description="Polar residues" evidence="1">
    <location>
        <begin position="22"/>
        <end position="62"/>
    </location>
</feature>
<dbReference type="AlphaFoldDB" id="A0A1B9GIH8"/>
<organism evidence="2 3">
    <name type="scientific">Kwoniella heveanensis BCC8398</name>
    <dbReference type="NCBI Taxonomy" id="1296120"/>
    <lineage>
        <taxon>Eukaryota</taxon>
        <taxon>Fungi</taxon>
        <taxon>Dikarya</taxon>
        <taxon>Basidiomycota</taxon>
        <taxon>Agaricomycotina</taxon>
        <taxon>Tremellomycetes</taxon>
        <taxon>Tremellales</taxon>
        <taxon>Cryptococcaceae</taxon>
        <taxon>Kwoniella</taxon>
    </lineage>
</organism>
<evidence type="ECO:0000313" key="3">
    <source>
        <dbReference type="Proteomes" id="UP000092666"/>
    </source>
</evidence>
<proteinExistence type="predicted"/>
<name>A0A1B9GIH8_9TREE</name>
<dbReference type="EMBL" id="KV700142">
    <property type="protein sequence ID" value="OCF30787.1"/>
    <property type="molecule type" value="Genomic_DNA"/>
</dbReference>
<feature type="compositionally biased region" description="Low complexity" evidence="1">
    <location>
        <begin position="11"/>
        <end position="21"/>
    </location>
</feature>
<feature type="compositionally biased region" description="Polar residues" evidence="1">
    <location>
        <begin position="1"/>
        <end position="10"/>
    </location>
</feature>